<dbReference type="RefSeq" id="WP_345592767.1">
    <property type="nucleotide sequence ID" value="NZ_BAABJG010000036.1"/>
</dbReference>
<dbReference type="Proteomes" id="UP001597180">
    <property type="component" value="Unassembled WGS sequence"/>
</dbReference>
<comment type="caution">
    <text evidence="1">The sequence shown here is derived from an EMBL/GenBank/DDBJ whole genome shotgun (WGS) entry which is preliminary data.</text>
</comment>
<sequence>MTRQSLLMKPLQATGSWSWRTPTGEGWQVYHNYLTIQQANRKHRAAAEVKSLHQPEKTGVILFRIG</sequence>
<keyword evidence="2" id="KW-1185">Reference proteome</keyword>
<proteinExistence type="predicted"/>
<dbReference type="EMBL" id="JBHTLU010000042">
    <property type="protein sequence ID" value="MFD1224185.1"/>
    <property type="molecule type" value="Genomic_DNA"/>
</dbReference>
<gene>
    <name evidence="1" type="ORF">ACFQ4B_29165</name>
</gene>
<evidence type="ECO:0000313" key="1">
    <source>
        <dbReference type="EMBL" id="MFD1224185.1"/>
    </source>
</evidence>
<organism evidence="1 2">
    <name type="scientific">Paenibacillus vulneris</name>
    <dbReference type="NCBI Taxonomy" id="1133364"/>
    <lineage>
        <taxon>Bacteria</taxon>
        <taxon>Bacillati</taxon>
        <taxon>Bacillota</taxon>
        <taxon>Bacilli</taxon>
        <taxon>Bacillales</taxon>
        <taxon>Paenibacillaceae</taxon>
        <taxon>Paenibacillus</taxon>
    </lineage>
</organism>
<name>A0ABW3UX56_9BACL</name>
<accession>A0ABW3UX56</accession>
<evidence type="ECO:0000313" key="2">
    <source>
        <dbReference type="Proteomes" id="UP001597180"/>
    </source>
</evidence>
<reference evidence="2" key="1">
    <citation type="journal article" date="2019" name="Int. J. Syst. Evol. Microbiol.">
        <title>The Global Catalogue of Microorganisms (GCM) 10K type strain sequencing project: providing services to taxonomists for standard genome sequencing and annotation.</title>
        <authorList>
            <consortium name="The Broad Institute Genomics Platform"/>
            <consortium name="The Broad Institute Genome Sequencing Center for Infectious Disease"/>
            <person name="Wu L."/>
            <person name="Ma J."/>
        </authorList>
    </citation>
    <scope>NUCLEOTIDE SEQUENCE [LARGE SCALE GENOMIC DNA]</scope>
    <source>
        <strain evidence="2">CCUG 53270</strain>
    </source>
</reference>
<protein>
    <submittedName>
        <fullName evidence="1">Uncharacterized protein</fullName>
    </submittedName>
</protein>